<dbReference type="AlphaFoldDB" id="A0A1G8G8U8"/>
<dbReference type="InterPro" id="IPR052949">
    <property type="entry name" value="PA_immunity-related"/>
</dbReference>
<dbReference type="Proteomes" id="UP000198854">
    <property type="component" value="Unassembled WGS sequence"/>
</dbReference>
<dbReference type="PANTHER" id="PTHR42999">
    <property type="entry name" value="ANTIBIOTIC RESISTANCE PROTEIN MCBG"/>
    <property type="match status" value="1"/>
</dbReference>
<dbReference type="EMBL" id="FNDD01000035">
    <property type="protein sequence ID" value="SDH90720.1"/>
    <property type="molecule type" value="Genomic_DNA"/>
</dbReference>
<dbReference type="Pfam" id="PF13599">
    <property type="entry name" value="Pentapeptide_4"/>
    <property type="match status" value="1"/>
</dbReference>
<organism evidence="1 2">
    <name type="scientific">Vibrio xiamenensis</name>
    <dbReference type="NCBI Taxonomy" id="861298"/>
    <lineage>
        <taxon>Bacteria</taxon>
        <taxon>Pseudomonadati</taxon>
        <taxon>Pseudomonadota</taxon>
        <taxon>Gammaproteobacteria</taxon>
        <taxon>Vibrionales</taxon>
        <taxon>Vibrionaceae</taxon>
        <taxon>Vibrio</taxon>
    </lineage>
</organism>
<dbReference type="Gene3D" id="2.160.20.80">
    <property type="entry name" value="E3 ubiquitin-protein ligase SopA"/>
    <property type="match status" value="1"/>
</dbReference>
<evidence type="ECO:0000313" key="2">
    <source>
        <dbReference type="Proteomes" id="UP000198854"/>
    </source>
</evidence>
<reference evidence="1 2" key="1">
    <citation type="submission" date="2016-10" db="EMBL/GenBank/DDBJ databases">
        <authorList>
            <person name="de Groot N.N."/>
        </authorList>
    </citation>
    <scope>NUCLEOTIDE SEQUENCE [LARGE SCALE GENOMIC DNA]</scope>
    <source>
        <strain evidence="1 2">CGMCC 1.10228</strain>
    </source>
</reference>
<dbReference type="RefSeq" id="WP_245696754.1">
    <property type="nucleotide sequence ID" value="NZ_FNDD01000035.1"/>
</dbReference>
<dbReference type="SUPFAM" id="SSF141571">
    <property type="entry name" value="Pentapeptide repeat-like"/>
    <property type="match status" value="1"/>
</dbReference>
<accession>A0A1G8G8U8</accession>
<dbReference type="STRING" id="861298.SAMN04488136_13531"/>
<dbReference type="Pfam" id="PF00805">
    <property type="entry name" value="Pentapeptide"/>
    <property type="match status" value="1"/>
</dbReference>
<protein>
    <submittedName>
        <fullName evidence="1">Uncharacterized protein YjbI, contains pentapeptide repeats</fullName>
    </submittedName>
</protein>
<dbReference type="PANTHER" id="PTHR42999:SF1">
    <property type="entry name" value="PENTAPEPTIDE REPEAT-CONTAINING PROTEIN"/>
    <property type="match status" value="1"/>
</dbReference>
<proteinExistence type="predicted"/>
<dbReference type="InterPro" id="IPR001646">
    <property type="entry name" value="5peptide_repeat"/>
</dbReference>
<name>A0A1G8G8U8_9VIBR</name>
<evidence type="ECO:0000313" key="1">
    <source>
        <dbReference type="EMBL" id="SDH90720.1"/>
    </source>
</evidence>
<sequence>MSNPSLENGIESQQNYFEHSFNKLELIDEDISHSEFEECEFYDCDFSSSRFERCKFINCRFERCNLSLVNLTYTRVFEIEFVDCKLVGIDWTRAHWPSFNLDHELSFKRCILNDCSFFGLTLNELKLDECKLHDADLREADLAHATLTYCDFHHALFMRTNLNCADLTESTNFHIDVLENTLTKAKFSRYEALALLESLGIELVD</sequence>
<keyword evidence="2" id="KW-1185">Reference proteome</keyword>
<gene>
    <name evidence="1" type="ORF">SAMN04488136_13531</name>
</gene>